<reference evidence="3 5" key="2">
    <citation type="submission" date="2018-03" db="EMBL/GenBank/DDBJ databases">
        <authorList>
            <person name="Fogelqvist J."/>
        </authorList>
    </citation>
    <scope>NUCLEOTIDE SEQUENCE [LARGE SCALE GENOMIC DNA]</scope>
</reference>
<gene>
    <name evidence="2" type="ORF">PBRA_002071</name>
    <name evidence="3" type="ORF">PLBR_LOCUS467</name>
</gene>
<evidence type="ECO:0000313" key="5">
    <source>
        <dbReference type="Proteomes" id="UP000290189"/>
    </source>
</evidence>
<dbReference type="Proteomes" id="UP000290189">
    <property type="component" value="Unassembled WGS sequence"/>
</dbReference>
<dbReference type="EMBL" id="OVEO01000001">
    <property type="protein sequence ID" value="SPQ93252.1"/>
    <property type="molecule type" value="Genomic_DNA"/>
</dbReference>
<dbReference type="EMBL" id="CDSF01000112">
    <property type="protein sequence ID" value="CEP01465.1"/>
    <property type="molecule type" value="Genomic_DNA"/>
</dbReference>
<sequence>MTTRFARTGSHCVRNPTGKGPAHLNKVAFKHNDNSGLSKLIMAIPIRGVCARCYDIIEWKKTFRKYKPLQKARRCDSCRADSVTAAYMVICDPCGKRLQCCTKCKSKFSETCRLKETECETAATPDEIEKALAGFKERRRRAMTRAIENGSMTLAQVLEMCDSVGNLRIRNLPPKTPPSDNDEDAGSTEGSVESDAPSDDGDARYNREDVDK</sequence>
<dbReference type="PANTHER" id="PTHR22876:SF5">
    <property type="entry name" value="CHROMOSOME 9 OPEN READING FRAME 85"/>
    <property type="match status" value="1"/>
</dbReference>
<accession>A0A0G4J1K8</accession>
<feature type="region of interest" description="Disordered" evidence="1">
    <location>
        <begin position="169"/>
        <end position="212"/>
    </location>
</feature>
<protein>
    <submittedName>
        <fullName evidence="2">Uncharacterized protein</fullName>
    </submittedName>
</protein>
<dbReference type="PANTHER" id="PTHR22876">
    <property type="entry name" value="ZGC:101016"/>
    <property type="match status" value="1"/>
</dbReference>
<reference evidence="2 4" key="1">
    <citation type="submission" date="2015-02" db="EMBL/GenBank/DDBJ databases">
        <authorList>
            <person name="Chooi Y.-H."/>
        </authorList>
    </citation>
    <scope>NUCLEOTIDE SEQUENCE [LARGE SCALE GENOMIC DNA]</scope>
    <source>
        <strain evidence="2">E3</strain>
    </source>
</reference>
<dbReference type="Pfam" id="PF10217">
    <property type="entry name" value="DUF2039"/>
    <property type="match status" value="1"/>
</dbReference>
<keyword evidence="3" id="KW-0496">Mitochondrion</keyword>
<dbReference type="OMA" id="HKNRHVF"/>
<dbReference type="AlphaFoldDB" id="A0A0G4J1K8"/>
<evidence type="ECO:0000313" key="2">
    <source>
        <dbReference type="EMBL" id="CEP01465.1"/>
    </source>
</evidence>
<name>A0A0G4J1K8_PLABS</name>
<evidence type="ECO:0000313" key="3">
    <source>
        <dbReference type="EMBL" id="SPQ93252.1"/>
    </source>
</evidence>
<geneLocation type="mitochondrion" evidence="3"/>
<dbReference type="OrthoDB" id="250548at2759"/>
<dbReference type="Proteomes" id="UP000039324">
    <property type="component" value="Unassembled WGS sequence"/>
</dbReference>
<keyword evidence="4" id="KW-1185">Reference proteome</keyword>
<evidence type="ECO:0000256" key="1">
    <source>
        <dbReference type="SAM" id="MobiDB-lite"/>
    </source>
</evidence>
<organism evidence="2 4">
    <name type="scientific">Plasmodiophora brassicae</name>
    <name type="common">Clubroot disease agent</name>
    <dbReference type="NCBI Taxonomy" id="37360"/>
    <lineage>
        <taxon>Eukaryota</taxon>
        <taxon>Sar</taxon>
        <taxon>Rhizaria</taxon>
        <taxon>Endomyxa</taxon>
        <taxon>Phytomyxea</taxon>
        <taxon>Plasmodiophorida</taxon>
        <taxon>Plasmodiophoridae</taxon>
        <taxon>Plasmodiophora</taxon>
    </lineage>
</organism>
<feature type="compositionally biased region" description="Basic and acidic residues" evidence="1">
    <location>
        <begin position="201"/>
        <end position="212"/>
    </location>
</feature>
<proteinExistence type="predicted"/>
<evidence type="ECO:0000313" key="4">
    <source>
        <dbReference type="Proteomes" id="UP000039324"/>
    </source>
</evidence>
<dbReference type="InterPro" id="IPR019351">
    <property type="entry name" value="DUF2039"/>
</dbReference>